<dbReference type="PROSITE" id="PS50092">
    <property type="entry name" value="TSP1"/>
    <property type="match status" value="1"/>
</dbReference>
<dbReference type="PROSITE" id="PS50184">
    <property type="entry name" value="VWFC_2"/>
    <property type="match status" value="1"/>
</dbReference>
<evidence type="ECO:0000256" key="2">
    <source>
        <dbReference type="ARBA" id="ARBA00008125"/>
    </source>
</evidence>
<evidence type="ECO:0008006" key="12">
    <source>
        <dbReference type="Google" id="ProtNLM"/>
    </source>
</evidence>
<dbReference type="SMART" id="SM00214">
    <property type="entry name" value="VWC"/>
    <property type="match status" value="1"/>
</dbReference>
<evidence type="ECO:0000256" key="1">
    <source>
        <dbReference type="ARBA" id="ARBA00004613"/>
    </source>
</evidence>
<accession>A0A5N5L3E6</accession>
<dbReference type="Proteomes" id="UP000327468">
    <property type="component" value="Chromosome 20"/>
</dbReference>
<dbReference type="GO" id="GO:0045597">
    <property type="term" value="P:positive regulation of cell differentiation"/>
    <property type="evidence" value="ECO:0007669"/>
    <property type="project" value="TreeGrafter"/>
</dbReference>
<proteinExistence type="inferred from homology"/>
<dbReference type="Pfam" id="PF19035">
    <property type="entry name" value="TSP1_CCN"/>
    <property type="match status" value="1"/>
</dbReference>
<dbReference type="Pfam" id="PF00007">
    <property type="entry name" value="Cys_knot"/>
    <property type="match status" value="1"/>
</dbReference>
<keyword evidence="11" id="KW-1185">Reference proteome</keyword>
<evidence type="ECO:0000259" key="7">
    <source>
        <dbReference type="PROSITE" id="PS01225"/>
    </source>
</evidence>
<evidence type="ECO:0000256" key="3">
    <source>
        <dbReference type="ARBA" id="ARBA00022525"/>
    </source>
</evidence>
<dbReference type="InterPro" id="IPR043973">
    <property type="entry name" value="TSP1_CCN"/>
</dbReference>
<reference evidence="10 11" key="1">
    <citation type="submission" date="2019-06" db="EMBL/GenBank/DDBJ databases">
        <title>A chromosome-scale genome assembly of the striped catfish, Pangasianodon hypophthalmus.</title>
        <authorList>
            <person name="Wen M."/>
            <person name="Zahm M."/>
            <person name="Roques C."/>
            <person name="Cabau C."/>
            <person name="Klopp C."/>
            <person name="Donnadieu C."/>
            <person name="Jouanno E."/>
            <person name="Avarre J.-C."/>
            <person name="Campet M."/>
            <person name="Ha T.T.T."/>
            <person name="Dugue R."/>
            <person name="Lampietro C."/>
            <person name="Louis A."/>
            <person name="Herpin A."/>
            <person name="Echchiki A."/>
            <person name="Berthelot C."/>
            <person name="Parey E."/>
            <person name="Roest-Crollius H."/>
            <person name="Braasch I."/>
            <person name="Postlethwait J."/>
            <person name="Bobe J."/>
            <person name="Montfort J."/>
            <person name="Bouchez O."/>
            <person name="Begum T."/>
            <person name="Schartl M."/>
            <person name="Guiguen Y."/>
        </authorList>
    </citation>
    <scope>NUCLEOTIDE SEQUENCE [LARGE SCALE GENOMIC DNA]</scope>
    <source>
        <strain evidence="10 11">Indonesia</strain>
        <tissue evidence="10">Blood</tissue>
    </source>
</reference>
<comment type="subcellular location">
    <subcellularLocation>
        <location evidence="1">Secreted</location>
    </subcellularLocation>
</comment>
<dbReference type="GO" id="GO:0008201">
    <property type="term" value="F:heparin binding"/>
    <property type="evidence" value="ECO:0007669"/>
    <property type="project" value="TreeGrafter"/>
</dbReference>
<dbReference type="InterPro" id="IPR050941">
    <property type="entry name" value="CCN"/>
</dbReference>
<evidence type="ECO:0000259" key="8">
    <source>
        <dbReference type="PROSITE" id="PS50184"/>
    </source>
</evidence>
<dbReference type="PROSITE" id="PS01208">
    <property type="entry name" value="VWFC_1"/>
    <property type="match status" value="1"/>
</dbReference>
<dbReference type="GO" id="GO:0007165">
    <property type="term" value="P:signal transduction"/>
    <property type="evidence" value="ECO:0007669"/>
    <property type="project" value="InterPro"/>
</dbReference>
<feature type="domain" description="CTCK" evidence="7">
    <location>
        <begin position="272"/>
        <end position="346"/>
    </location>
</feature>
<dbReference type="EMBL" id="VFJC01000021">
    <property type="protein sequence ID" value="KAB5537267.1"/>
    <property type="molecule type" value="Genomic_DNA"/>
</dbReference>
<dbReference type="InterPro" id="IPR000884">
    <property type="entry name" value="TSP1_rpt"/>
</dbReference>
<evidence type="ECO:0000256" key="6">
    <source>
        <dbReference type="PROSITE-ProRule" id="PRU00039"/>
    </source>
</evidence>
<feature type="domain" description="VWFC" evidence="8">
    <location>
        <begin position="116"/>
        <end position="178"/>
    </location>
</feature>
<dbReference type="PROSITE" id="PS01225">
    <property type="entry name" value="CTCK_2"/>
    <property type="match status" value="1"/>
</dbReference>
<dbReference type="InterPro" id="IPR006207">
    <property type="entry name" value="Cys_knot_C"/>
</dbReference>
<dbReference type="PANTHER" id="PTHR11348">
    <property type="entry name" value="CONNECTIVE TISSUE GROWTH FACTOR-RELATED"/>
    <property type="match status" value="1"/>
</dbReference>
<dbReference type="GO" id="GO:0005178">
    <property type="term" value="F:integrin binding"/>
    <property type="evidence" value="ECO:0007669"/>
    <property type="project" value="TreeGrafter"/>
</dbReference>
<gene>
    <name evidence="10" type="ORF">PHYPO_G00116840</name>
</gene>
<dbReference type="AlphaFoldDB" id="A0A5N5L3E6"/>
<evidence type="ECO:0000313" key="11">
    <source>
        <dbReference type="Proteomes" id="UP000327468"/>
    </source>
</evidence>
<dbReference type="InterPro" id="IPR009030">
    <property type="entry name" value="Growth_fac_rcpt_cys_sf"/>
</dbReference>
<dbReference type="PROSITE" id="PS01185">
    <property type="entry name" value="CTCK_1"/>
    <property type="match status" value="1"/>
</dbReference>
<organism evidence="10 11">
    <name type="scientific">Pangasianodon hypophthalmus</name>
    <name type="common">Striped catfish</name>
    <name type="synonym">Helicophagus hypophthalmus</name>
    <dbReference type="NCBI Taxonomy" id="310915"/>
    <lineage>
        <taxon>Eukaryota</taxon>
        <taxon>Metazoa</taxon>
        <taxon>Chordata</taxon>
        <taxon>Craniata</taxon>
        <taxon>Vertebrata</taxon>
        <taxon>Euteleostomi</taxon>
        <taxon>Actinopterygii</taxon>
        <taxon>Neopterygii</taxon>
        <taxon>Teleostei</taxon>
        <taxon>Ostariophysi</taxon>
        <taxon>Siluriformes</taxon>
        <taxon>Pangasiidae</taxon>
        <taxon>Pangasianodon</taxon>
    </lineage>
</organism>
<comment type="similarity">
    <text evidence="2">Belongs to the CCN family.</text>
</comment>
<comment type="caution">
    <text evidence="6">Lacks conserved residue(s) required for the propagation of feature annotation.</text>
</comment>
<evidence type="ECO:0000256" key="4">
    <source>
        <dbReference type="ARBA" id="ARBA00022729"/>
    </source>
</evidence>
<comment type="caution">
    <text evidence="10">The sequence shown here is derived from an EMBL/GenBank/DDBJ whole genome shotgun (WGS) entry which is preliminary data.</text>
</comment>
<keyword evidence="3" id="KW-0964">Secreted</keyword>
<dbReference type="SMART" id="SM00209">
    <property type="entry name" value="TSP1"/>
    <property type="match status" value="1"/>
</dbReference>
<name>A0A5N5L3E6_PANHP</name>
<dbReference type="Pfam" id="PF00219">
    <property type="entry name" value="IGFBP"/>
    <property type="match status" value="1"/>
</dbReference>
<evidence type="ECO:0000256" key="5">
    <source>
        <dbReference type="ARBA" id="ARBA00023157"/>
    </source>
</evidence>
<keyword evidence="5" id="KW-1015">Disulfide bond</keyword>
<dbReference type="GO" id="GO:0007155">
    <property type="term" value="P:cell adhesion"/>
    <property type="evidence" value="ECO:0007669"/>
    <property type="project" value="TreeGrafter"/>
</dbReference>
<dbReference type="GO" id="GO:0005615">
    <property type="term" value="C:extracellular space"/>
    <property type="evidence" value="ECO:0007669"/>
    <property type="project" value="TreeGrafter"/>
</dbReference>
<dbReference type="InterPro" id="IPR006208">
    <property type="entry name" value="Glyco_hormone_CN"/>
</dbReference>
<dbReference type="SMART" id="SM00041">
    <property type="entry name" value="CT"/>
    <property type="match status" value="1"/>
</dbReference>
<sequence length="361" mass="39572">MEFRHLTGEEKYSGCRMKKETRGAVFAISVLICVLTQVTSQLCSGPCQCPLSPPTCPLGVPLVPDGCRCCQICAGQEGELCSEKDVCDAQRGLECDYSASFPDGPGECVRRNTLGCEHLGVRYEEGQSFTPSCRQLCHCVGGGVTCVHLCTEDLNTPNCQHPRLVHVPGRCCREWVCDDTENSIVLENTPVERAVRSWQDTAAPSGVSWSTCIEQSTEWSVCSRSCGPGVSTRFSNRNLACQPQTHTRLCVVRPCHPGPTARAQPFQRPGVCESSYRSPMPVRFEHQGCYSARSYRPMFCGTCSDGRCCSPDRSRTALVTFRCPRGRIAQHAVMMIESCVCHYSCPHANSSGGTRFAGCRL</sequence>
<protein>
    <recommendedName>
        <fullName evidence="12">VWFC domain-containing protein</fullName>
    </recommendedName>
</protein>
<feature type="domain" description="IGFBP N-terminal" evidence="9">
    <location>
        <begin position="39"/>
        <end position="111"/>
    </location>
</feature>
<dbReference type="InterPro" id="IPR000867">
    <property type="entry name" value="IGFBP-like"/>
</dbReference>
<evidence type="ECO:0000259" key="9">
    <source>
        <dbReference type="PROSITE" id="PS51323"/>
    </source>
</evidence>
<dbReference type="InterPro" id="IPR001007">
    <property type="entry name" value="VWF_dom"/>
</dbReference>
<dbReference type="GO" id="GO:0031012">
    <property type="term" value="C:extracellular matrix"/>
    <property type="evidence" value="ECO:0007669"/>
    <property type="project" value="TreeGrafter"/>
</dbReference>
<dbReference type="SMART" id="SM00121">
    <property type="entry name" value="IB"/>
    <property type="match status" value="1"/>
</dbReference>
<dbReference type="PROSITE" id="PS51323">
    <property type="entry name" value="IGFBP_N_2"/>
    <property type="match status" value="1"/>
</dbReference>
<dbReference type="SUPFAM" id="SSF57603">
    <property type="entry name" value="FnI-like domain"/>
    <property type="match status" value="1"/>
</dbReference>
<keyword evidence="4" id="KW-0732">Signal</keyword>
<evidence type="ECO:0000313" key="10">
    <source>
        <dbReference type="EMBL" id="KAB5537267.1"/>
    </source>
</evidence>
<dbReference type="SUPFAM" id="SSF57184">
    <property type="entry name" value="Growth factor receptor domain"/>
    <property type="match status" value="1"/>
</dbReference>
<dbReference type="PANTHER" id="PTHR11348:SF22">
    <property type="entry name" value="CCN FAMILY MEMBER 5"/>
    <property type="match status" value="1"/>
</dbReference>